<evidence type="ECO:0000313" key="2">
    <source>
        <dbReference type="EMBL" id="ORV20956.1"/>
    </source>
</evidence>
<dbReference type="GeneID" id="44299588"/>
<dbReference type="EMBL" id="LQOP01000034">
    <property type="protein sequence ID" value="ORV20956.1"/>
    <property type="molecule type" value="Genomic_DNA"/>
</dbReference>
<protein>
    <recommendedName>
        <fullName evidence="5">SPOR domain-containing protein</fullName>
    </recommendedName>
</protein>
<gene>
    <name evidence="2" type="ORF">AWB98_01260</name>
    <name evidence="1" type="ORF">BN970_01358</name>
</gene>
<dbReference type="Proteomes" id="UP000182227">
    <property type="component" value="Unassembled WGS sequence"/>
</dbReference>
<evidence type="ECO:0000313" key="1">
    <source>
        <dbReference type="EMBL" id="CQD07228.1"/>
    </source>
</evidence>
<dbReference type="Proteomes" id="UP000193811">
    <property type="component" value="Unassembled WGS sequence"/>
</dbReference>
<dbReference type="AlphaFoldDB" id="A0A0U1D306"/>
<evidence type="ECO:0008006" key="5">
    <source>
        <dbReference type="Google" id="ProtNLM"/>
    </source>
</evidence>
<organism evidence="1 3">
    <name type="scientific">Mycolicibacterium conceptionense</name>
    <dbReference type="NCBI Taxonomy" id="451644"/>
    <lineage>
        <taxon>Bacteria</taxon>
        <taxon>Bacillati</taxon>
        <taxon>Actinomycetota</taxon>
        <taxon>Actinomycetes</taxon>
        <taxon>Mycobacteriales</taxon>
        <taxon>Mycobacteriaceae</taxon>
        <taxon>Mycolicibacterium</taxon>
    </lineage>
</organism>
<reference evidence="1 3" key="1">
    <citation type="submission" date="2015-03" db="EMBL/GenBank/DDBJ databases">
        <authorList>
            <person name="Murphy D."/>
        </authorList>
    </citation>
    <scope>NUCLEOTIDE SEQUENCE [LARGE SCALE GENOMIC DNA]</scope>
    <source>
        <strain evidence="1 3">D16</strain>
    </source>
</reference>
<evidence type="ECO:0000313" key="4">
    <source>
        <dbReference type="Proteomes" id="UP000193811"/>
    </source>
</evidence>
<proteinExistence type="predicted"/>
<reference evidence="2 4" key="2">
    <citation type="submission" date="2016-01" db="EMBL/GenBank/DDBJ databases">
        <title>The new phylogeny of the genus Mycobacterium.</title>
        <authorList>
            <person name="Tarcisio F."/>
            <person name="Conor M."/>
            <person name="Antonella G."/>
            <person name="Elisabetta G."/>
            <person name="Giulia F.S."/>
            <person name="Sara T."/>
            <person name="Anna F."/>
            <person name="Clotilde B."/>
            <person name="Roberto B."/>
            <person name="Veronica D.S."/>
            <person name="Fabio R."/>
            <person name="Monica P."/>
            <person name="Olivier J."/>
            <person name="Enrico T."/>
            <person name="Nicola S."/>
        </authorList>
    </citation>
    <scope>NUCLEOTIDE SEQUENCE [LARGE SCALE GENOMIC DNA]</scope>
    <source>
        <strain evidence="2 4">CCUG 50187</strain>
    </source>
</reference>
<sequence>MADDPLVSSQFAVRYANHRAKGKAIQLGNYSTEAETTDIARDLKRQGYEPEVITRTVTVTYTDWAPVTTAKEISLSRPITGYTNGFCRFYNG</sequence>
<dbReference type="EMBL" id="CTEF01000001">
    <property type="protein sequence ID" value="CQD07228.1"/>
    <property type="molecule type" value="Genomic_DNA"/>
</dbReference>
<name>A0A0U1D306_9MYCO</name>
<accession>A0A0U1D306</accession>
<dbReference type="RefSeq" id="WP_085142584.1">
    <property type="nucleotide sequence ID" value="NZ_JACKVA010000035.1"/>
</dbReference>
<evidence type="ECO:0000313" key="3">
    <source>
        <dbReference type="Proteomes" id="UP000182227"/>
    </source>
</evidence>
<keyword evidence="4" id="KW-1185">Reference proteome</keyword>